<gene>
    <name evidence="1" type="ORF">H4281_34330</name>
</gene>
<dbReference type="InterPro" id="IPR048868">
    <property type="entry name" value="OGG-like_put"/>
</dbReference>
<dbReference type="Pfam" id="PF21790">
    <property type="entry name" value="OGG"/>
    <property type="match status" value="1"/>
</dbReference>
<sequence length="290" mass="31712">MTDASGELPVPAALTDAIRRWQAQGGAAQPPIRWSRAAWRRYFPGQRDFLDALPERVDRAEVTSQAAHATTPEGAERAFLAAMIWGYGRVGYGPWRTARVLTENPAAAERLAEAAVVARDHGGLAAFRALADKPLRYLGVAFGTKYLRFVTAKLSADRVGAPILDAVVGRWFATHTGLRLMIDEWRPAVYERYVGLLESWSARLDLAADTVEELIFRSAASREGSGQWSEPWAGSDEPVRKARAALLELERLFDTADAGAAREARPHLDELGRIIQQGWTPGSAPPDGLG</sequence>
<dbReference type="AlphaFoldDB" id="A0A7W3ZE86"/>
<proteinExistence type="predicted"/>
<dbReference type="EMBL" id="JACGZW010000013">
    <property type="protein sequence ID" value="MBB1158250.1"/>
    <property type="molecule type" value="Genomic_DNA"/>
</dbReference>
<organism evidence="1 2">
    <name type="scientific">Amycolatopsis dendrobii</name>
    <dbReference type="NCBI Taxonomy" id="2760662"/>
    <lineage>
        <taxon>Bacteria</taxon>
        <taxon>Bacillati</taxon>
        <taxon>Actinomycetota</taxon>
        <taxon>Actinomycetes</taxon>
        <taxon>Pseudonocardiales</taxon>
        <taxon>Pseudonocardiaceae</taxon>
        <taxon>Amycolatopsis</taxon>
    </lineage>
</organism>
<reference evidence="1 2" key="1">
    <citation type="submission" date="2020-08" db="EMBL/GenBank/DDBJ databases">
        <title>Amycolatopsis sp. nov. DR6-1 isolated from Dendrobium heterocarpum.</title>
        <authorList>
            <person name="Tedsree N."/>
            <person name="Kuncharoen N."/>
            <person name="Likhitwitayawuid K."/>
            <person name="Tanasupawat S."/>
        </authorList>
    </citation>
    <scope>NUCLEOTIDE SEQUENCE [LARGE SCALE GENOMIC DNA]</scope>
    <source>
        <strain evidence="1 2">DR6-1</strain>
    </source>
</reference>
<accession>A0A7W3ZE86</accession>
<dbReference type="Proteomes" id="UP000526734">
    <property type="component" value="Unassembled WGS sequence"/>
</dbReference>
<dbReference type="RefSeq" id="WP_182895025.1">
    <property type="nucleotide sequence ID" value="NZ_JACGZW010000013.1"/>
</dbReference>
<comment type="caution">
    <text evidence="1">The sequence shown here is derived from an EMBL/GenBank/DDBJ whole genome shotgun (WGS) entry which is preliminary data.</text>
</comment>
<evidence type="ECO:0000313" key="2">
    <source>
        <dbReference type="Proteomes" id="UP000526734"/>
    </source>
</evidence>
<keyword evidence="2" id="KW-1185">Reference proteome</keyword>
<protein>
    <submittedName>
        <fullName evidence="1">Uncharacterized protein</fullName>
    </submittedName>
</protein>
<evidence type="ECO:0000313" key="1">
    <source>
        <dbReference type="EMBL" id="MBB1158250.1"/>
    </source>
</evidence>
<name>A0A7W3ZE86_9PSEU</name>